<reference evidence="1" key="1">
    <citation type="submission" date="2022-06" db="EMBL/GenBank/DDBJ databases">
        <title>Alkalimarinus sp. nov., isolated from gut of a Alitta virens.</title>
        <authorList>
            <person name="Yang A.I."/>
            <person name="Shin N.-R."/>
        </authorList>
    </citation>
    <scope>NUCLEOTIDE SEQUENCE</scope>
    <source>
        <strain evidence="1">A2M4</strain>
    </source>
</reference>
<proteinExistence type="predicted"/>
<sequence length="66" mass="7426">MIHVIKGLWRLYSVRGLELDQDKEITSDCECCGNKGRTSVLPDCIYGVFGFNSVRLRSKTSAKVKC</sequence>
<accession>A0ABY6N5A2</accession>
<dbReference type="RefSeq" id="WP_265048773.1">
    <property type="nucleotide sequence ID" value="NZ_CP100390.1"/>
</dbReference>
<name>A0ABY6N5A2_9ALTE</name>
<organism evidence="1 2">
    <name type="scientific">Alkalimarinus alittae</name>
    <dbReference type="NCBI Taxonomy" id="2961619"/>
    <lineage>
        <taxon>Bacteria</taxon>
        <taxon>Pseudomonadati</taxon>
        <taxon>Pseudomonadota</taxon>
        <taxon>Gammaproteobacteria</taxon>
        <taxon>Alteromonadales</taxon>
        <taxon>Alteromonadaceae</taxon>
        <taxon>Alkalimarinus</taxon>
    </lineage>
</organism>
<evidence type="ECO:0000313" key="1">
    <source>
        <dbReference type="EMBL" id="UZE97298.1"/>
    </source>
</evidence>
<evidence type="ECO:0000313" key="2">
    <source>
        <dbReference type="Proteomes" id="UP001163739"/>
    </source>
</evidence>
<dbReference type="EMBL" id="CP100390">
    <property type="protein sequence ID" value="UZE97298.1"/>
    <property type="molecule type" value="Genomic_DNA"/>
</dbReference>
<protein>
    <submittedName>
        <fullName evidence="1">Uncharacterized protein</fullName>
    </submittedName>
</protein>
<dbReference type="Proteomes" id="UP001163739">
    <property type="component" value="Chromosome"/>
</dbReference>
<keyword evidence="2" id="KW-1185">Reference proteome</keyword>
<gene>
    <name evidence="1" type="ORF">NKI27_05975</name>
</gene>